<keyword evidence="1" id="KW-0675">Receptor</keyword>
<name>A0AAD3R821_LATJO</name>
<dbReference type="EMBL" id="BRZM01000036">
    <property type="protein sequence ID" value="GLD59088.1"/>
    <property type="molecule type" value="Genomic_DNA"/>
</dbReference>
<dbReference type="Proteomes" id="UP001279410">
    <property type="component" value="Unassembled WGS sequence"/>
</dbReference>
<comment type="caution">
    <text evidence="1">The sequence shown here is derived from an EMBL/GenBank/DDBJ whole genome shotgun (WGS) entry which is preliminary data.</text>
</comment>
<gene>
    <name evidence="1" type="ORF">AKAME5_001112700</name>
</gene>
<proteinExistence type="predicted"/>
<keyword evidence="1" id="KW-0449">Lipoprotein</keyword>
<evidence type="ECO:0000313" key="1">
    <source>
        <dbReference type="EMBL" id="GLD59088.1"/>
    </source>
</evidence>
<reference evidence="1" key="1">
    <citation type="submission" date="2022-08" db="EMBL/GenBank/DDBJ databases">
        <title>Genome sequencing of akame (Lates japonicus).</title>
        <authorList>
            <person name="Hashiguchi Y."/>
            <person name="Takahashi H."/>
        </authorList>
    </citation>
    <scope>NUCLEOTIDE SEQUENCE</scope>
    <source>
        <strain evidence="1">Kochi</strain>
    </source>
</reference>
<organism evidence="1 2">
    <name type="scientific">Lates japonicus</name>
    <name type="common">Japanese lates</name>
    <dbReference type="NCBI Taxonomy" id="270547"/>
    <lineage>
        <taxon>Eukaryota</taxon>
        <taxon>Metazoa</taxon>
        <taxon>Chordata</taxon>
        <taxon>Craniata</taxon>
        <taxon>Vertebrata</taxon>
        <taxon>Euteleostomi</taxon>
        <taxon>Actinopterygii</taxon>
        <taxon>Neopterygii</taxon>
        <taxon>Teleostei</taxon>
        <taxon>Neoteleostei</taxon>
        <taxon>Acanthomorphata</taxon>
        <taxon>Carangaria</taxon>
        <taxon>Carangaria incertae sedis</taxon>
        <taxon>Centropomidae</taxon>
        <taxon>Lates</taxon>
    </lineage>
</organism>
<dbReference type="AlphaFoldDB" id="A0AAD3R821"/>
<sequence length="125" mass="13048">MSVSGRSSKGTVLENNAQSVTSYRCMTLRSCGVWGVYAVRLSTCMSVCTLNRSTGPIQSCMSGPVLQSGGVHVSGCRGKRCTVLRTGSAGHHRITALDNRVVVEGETGPGPGPGEAPWLLIARSP</sequence>
<evidence type="ECO:0000313" key="2">
    <source>
        <dbReference type="Proteomes" id="UP001279410"/>
    </source>
</evidence>
<protein>
    <submittedName>
        <fullName evidence="1">Low-density lipoprotein receptor-related protein 1B</fullName>
    </submittedName>
</protein>
<keyword evidence="2" id="KW-1185">Reference proteome</keyword>
<accession>A0AAD3R821</accession>